<evidence type="ECO:0000259" key="8">
    <source>
        <dbReference type="Pfam" id="PF07969"/>
    </source>
</evidence>
<dbReference type="InterPro" id="IPR004722">
    <property type="entry name" value="DHOase"/>
</dbReference>
<feature type="domain" description="Dihydroorotase catalytic" evidence="9">
    <location>
        <begin position="49"/>
        <end position="236"/>
    </location>
</feature>
<evidence type="ECO:0000256" key="6">
    <source>
        <dbReference type="ARBA" id="ARBA00022975"/>
    </source>
</evidence>
<dbReference type="NCBIfam" id="TIGR00857">
    <property type="entry name" value="pyrC_multi"/>
    <property type="match status" value="1"/>
</dbReference>
<evidence type="ECO:0000256" key="1">
    <source>
        <dbReference type="ARBA" id="ARBA00002368"/>
    </source>
</evidence>
<keyword evidence="4 7" id="KW-0378">Hydrolase</keyword>
<feature type="binding site" evidence="7">
    <location>
        <position position="179"/>
    </location>
    <ligand>
        <name>Zn(2+)</name>
        <dbReference type="ChEBI" id="CHEBI:29105"/>
        <label>2</label>
    </ligand>
</feature>
<dbReference type="RefSeq" id="WP_204400578.1">
    <property type="nucleotide sequence ID" value="NZ_JAFBEE010000003.1"/>
</dbReference>
<organism evidence="10 11">
    <name type="scientific">Alkaliphilus hydrothermalis</name>
    <dbReference type="NCBI Taxonomy" id="1482730"/>
    <lineage>
        <taxon>Bacteria</taxon>
        <taxon>Bacillati</taxon>
        <taxon>Bacillota</taxon>
        <taxon>Clostridia</taxon>
        <taxon>Peptostreptococcales</taxon>
        <taxon>Natronincolaceae</taxon>
        <taxon>Alkaliphilus</taxon>
    </lineage>
</organism>
<comment type="pathway">
    <text evidence="7">Pyrimidine metabolism; UMP biosynthesis via de novo pathway; (S)-dihydroorotate from bicarbonate: step 3/3.</text>
</comment>
<feature type="binding site" evidence="7">
    <location>
        <position position="94"/>
    </location>
    <ligand>
        <name>substrate</name>
    </ligand>
</feature>
<dbReference type="PANTHER" id="PTHR43668">
    <property type="entry name" value="ALLANTOINASE"/>
    <property type="match status" value="1"/>
</dbReference>
<feature type="binding site" evidence="7">
    <location>
        <position position="62"/>
    </location>
    <ligand>
        <name>Zn(2+)</name>
        <dbReference type="ChEBI" id="CHEBI:29105"/>
        <label>1</label>
    </ligand>
</feature>
<dbReference type="InterPro" id="IPR013108">
    <property type="entry name" value="Amidohydro_3"/>
</dbReference>
<feature type="binding site" evidence="7">
    <location>
        <position position="152"/>
    </location>
    <ligand>
        <name>Zn(2+)</name>
        <dbReference type="ChEBI" id="CHEBI:29105"/>
        <label>2</label>
    </ligand>
</feature>
<dbReference type="InterPro" id="IPR050138">
    <property type="entry name" value="DHOase/Allantoinase_Hydrolase"/>
</dbReference>
<evidence type="ECO:0000313" key="10">
    <source>
        <dbReference type="EMBL" id="MBM7614303.1"/>
    </source>
</evidence>
<evidence type="ECO:0000256" key="2">
    <source>
        <dbReference type="ARBA" id="ARBA00010286"/>
    </source>
</evidence>
<evidence type="ECO:0000259" key="9">
    <source>
        <dbReference type="Pfam" id="PF12890"/>
    </source>
</evidence>
<keyword evidence="6 7" id="KW-0665">Pyrimidine biosynthesis</keyword>
<dbReference type="Gene3D" id="2.30.40.10">
    <property type="entry name" value="Urease, subunit C, domain 1"/>
    <property type="match status" value="1"/>
</dbReference>
<reference evidence="10 11" key="1">
    <citation type="submission" date="2021-01" db="EMBL/GenBank/DDBJ databases">
        <title>Genomic Encyclopedia of Type Strains, Phase IV (KMG-IV): sequencing the most valuable type-strain genomes for metagenomic binning, comparative biology and taxonomic classification.</title>
        <authorList>
            <person name="Goeker M."/>
        </authorList>
    </citation>
    <scope>NUCLEOTIDE SEQUENCE [LARGE SCALE GENOMIC DNA]</scope>
    <source>
        <strain evidence="10 11">DSM 25890</strain>
    </source>
</reference>
<dbReference type="SUPFAM" id="SSF51338">
    <property type="entry name" value="Composite domain of metallo-dependent hydrolases"/>
    <property type="match status" value="1"/>
</dbReference>
<dbReference type="InterPro" id="IPR002195">
    <property type="entry name" value="Dihydroorotase_CS"/>
</dbReference>
<dbReference type="InterPro" id="IPR024403">
    <property type="entry name" value="DHOase_cat"/>
</dbReference>
<dbReference type="CDD" id="cd01317">
    <property type="entry name" value="DHOase_IIa"/>
    <property type="match status" value="1"/>
</dbReference>
<gene>
    <name evidence="7" type="primary">pyrC</name>
    <name evidence="10" type="ORF">JOC73_000814</name>
</gene>
<feature type="binding site" evidence="7">
    <location>
        <position position="309"/>
    </location>
    <ligand>
        <name>substrate</name>
    </ligand>
</feature>
<evidence type="ECO:0000256" key="4">
    <source>
        <dbReference type="ARBA" id="ARBA00022801"/>
    </source>
</evidence>
<dbReference type="PROSITE" id="PS00482">
    <property type="entry name" value="DIHYDROOROTASE_1"/>
    <property type="match status" value="1"/>
</dbReference>
<feature type="binding site" evidence="7">
    <location>
        <position position="232"/>
    </location>
    <ligand>
        <name>Zn(2+)</name>
        <dbReference type="ChEBI" id="CHEBI:29105"/>
        <label>2</label>
    </ligand>
</feature>
<evidence type="ECO:0000313" key="11">
    <source>
        <dbReference type="Proteomes" id="UP001314796"/>
    </source>
</evidence>
<dbReference type="InterPro" id="IPR032466">
    <property type="entry name" value="Metal_Hydrolase"/>
</dbReference>
<keyword evidence="3 7" id="KW-0479">Metal-binding</keyword>
<dbReference type="Proteomes" id="UP001314796">
    <property type="component" value="Unassembled WGS sequence"/>
</dbReference>
<dbReference type="InterPro" id="IPR011059">
    <property type="entry name" value="Metal-dep_hydrolase_composite"/>
</dbReference>
<accession>A0ABS2NMW5</accession>
<feature type="binding site" evidence="7">
    <location>
        <begin position="323"/>
        <end position="324"/>
    </location>
    <ligand>
        <name>substrate</name>
    </ligand>
</feature>
<dbReference type="Pfam" id="PF07969">
    <property type="entry name" value="Amidohydro_3"/>
    <property type="match status" value="1"/>
</dbReference>
<dbReference type="GO" id="GO:0004151">
    <property type="term" value="F:dihydroorotase activity"/>
    <property type="evidence" value="ECO:0007669"/>
    <property type="project" value="UniProtKB-EC"/>
</dbReference>
<proteinExistence type="inferred from homology"/>
<dbReference type="EMBL" id="JAFBEE010000003">
    <property type="protein sequence ID" value="MBM7614303.1"/>
    <property type="molecule type" value="Genomic_DNA"/>
</dbReference>
<name>A0ABS2NMW5_9FIRM</name>
<comment type="similarity">
    <text evidence="2 7">Belongs to the metallo-dependent hydrolases superfamily. DHOase family. Class I DHOase subfamily.</text>
</comment>
<protein>
    <recommendedName>
        <fullName evidence="7">Dihydroorotase</fullName>
        <shortName evidence="7">DHOase</shortName>
        <ecNumber evidence="7">3.5.2.3</ecNumber>
    </recommendedName>
</protein>
<comment type="function">
    <text evidence="1 7">Catalyzes the reversible cyclization of carbamoyl aspartate to dihydroorotate.</text>
</comment>
<evidence type="ECO:0000256" key="3">
    <source>
        <dbReference type="ARBA" id="ARBA00022723"/>
    </source>
</evidence>
<feature type="domain" description="Amidohydrolase 3" evidence="8">
    <location>
        <begin position="345"/>
        <end position="422"/>
    </location>
</feature>
<dbReference type="Pfam" id="PF12890">
    <property type="entry name" value="DHOase"/>
    <property type="match status" value="1"/>
</dbReference>
<dbReference type="SUPFAM" id="SSF51556">
    <property type="entry name" value="Metallo-dependent hydrolases"/>
    <property type="match status" value="1"/>
</dbReference>
<sequence length="435" mass="46930">MKTLIKNGRVIDPATKTDLVMDLLIEDGKIKAIGKNLEVVDGKEINATGKWVVPGLIDLHVHLREPGFQHKEDILTGSCSAALGGFTTICCMPNTNPVIDSVEVVEYIQRKSVEAGVVNVLPIGSITKGQQGKELINIQEMKQAGVCGISEDGKTVMNKKLLREAMVEAAKLDLPIFSHCEDHELAADGVMHQGLLADELGLKGIPPEAEEIITLRDINLAKETCARLHLCHVSTKGAVGIIRTAKLKGERVTAEVCPHHFTLTEKAVVGKDPNTKMNPPLRGQEDLEEIIQGLKDGSIDVIATDHAPHHADEKAVGFEKAPFGIVGLETAVALGVTELVEKGILTPMELIEKMSTNPAKVLGLMGGSIKIGQRADIAIIDPEEEYQIDVNRLASKGKNSPFHGKEVKGKVTHTIVAGRIVVEDGELVEEIKVRL</sequence>
<feature type="binding site" evidence="7">
    <location>
        <position position="60"/>
    </location>
    <ligand>
        <name>Zn(2+)</name>
        <dbReference type="ChEBI" id="CHEBI:29105"/>
        <label>1</label>
    </ligand>
</feature>
<keyword evidence="5 7" id="KW-0862">Zinc</keyword>
<comment type="caution">
    <text evidence="10">The sequence shown here is derived from an EMBL/GenBank/DDBJ whole genome shotgun (WGS) entry which is preliminary data.</text>
</comment>
<dbReference type="PANTHER" id="PTHR43668:SF2">
    <property type="entry name" value="ALLANTOINASE"/>
    <property type="match status" value="1"/>
</dbReference>
<keyword evidence="11" id="KW-1185">Reference proteome</keyword>
<feature type="binding site" evidence="7">
    <location>
        <position position="152"/>
    </location>
    <ligand>
        <name>Zn(2+)</name>
        <dbReference type="ChEBI" id="CHEBI:29105"/>
        <label>1</label>
    </ligand>
</feature>
<feature type="active site" evidence="7">
    <location>
        <position position="305"/>
    </location>
</feature>
<dbReference type="HAMAP" id="MF_00220_B">
    <property type="entry name" value="PyrC_classI_B"/>
    <property type="match status" value="1"/>
</dbReference>
<dbReference type="EC" id="3.5.2.3" evidence="7"/>
<feature type="binding site" evidence="7">
    <location>
        <position position="305"/>
    </location>
    <ligand>
        <name>Zn(2+)</name>
        <dbReference type="ChEBI" id="CHEBI:29105"/>
        <label>1</label>
    </ligand>
</feature>
<dbReference type="PROSITE" id="PS00483">
    <property type="entry name" value="DIHYDROOROTASE_2"/>
    <property type="match status" value="1"/>
</dbReference>
<feature type="binding site" evidence="7">
    <location>
        <begin position="62"/>
        <end position="64"/>
    </location>
    <ligand>
        <name>substrate</name>
    </ligand>
</feature>
<evidence type="ECO:0000256" key="5">
    <source>
        <dbReference type="ARBA" id="ARBA00022833"/>
    </source>
</evidence>
<comment type="catalytic activity">
    <reaction evidence="7">
        <text>(S)-dihydroorotate + H2O = N-carbamoyl-L-aspartate + H(+)</text>
        <dbReference type="Rhea" id="RHEA:24296"/>
        <dbReference type="ChEBI" id="CHEBI:15377"/>
        <dbReference type="ChEBI" id="CHEBI:15378"/>
        <dbReference type="ChEBI" id="CHEBI:30864"/>
        <dbReference type="ChEBI" id="CHEBI:32814"/>
        <dbReference type="EC" id="3.5.2.3"/>
    </reaction>
</comment>
<evidence type="ECO:0000256" key="7">
    <source>
        <dbReference type="HAMAP-Rule" id="MF_00220"/>
    </source>
</evidence>
<comment type="cofactor">
    <cofactor evidence="7">
        <name>Zn(2+)</name>
        <dbReference type="ChEBI" id="CHEBI:29105"/>
    </cofactor>
    <text evidence="7">Binds 2 Zn(2+) ions per subunit.</text>
</comment>
<feature type="binding site" evidence="7">
    <location>
        <position position="278"/>
    </location>
    <ligand>
        <name>substrate</name>
    </ligand>
</feature>
<dbReference type="Gene3D" id="3.20.20.140">
    <property type="entry name" value="Metal-dependent hydrolases"/>
    <property type="match status" value="1"/>
</dbReference>